<keyword evidence="3" id="KW-1185">Reference proteome</keyword>
<dbReference type="PRINTS" id="PR00111">
    <property type="entry name" value="ABHYDROLASE"/>
</dbReference>
<dbReference type="PANTHER" id="PTHR43798">
    <property type="entry name" value="MONOACYLGLYCEROL LIPASE"/>
    <property type="match status" value="1"/>
</dbReference>
<dbReference type="Proteomes" id="UP001556692">
    <property type="component" value="Unassembled WGS sequence"/>
</dbReference>
<name>A0ABV3SJ89_9HYPH</name>
<evidence type="ECO:0000313" key="3">
    <source>
        <dbReference type="Proteomes" id="UP001556692"/>
    </source>
</evidence>
<comment type="caution">
    <text evidence="2">The sequence shown here is derived from an EMBL/GenBank/DDBJ whole genome shotgun (WGS) entry which is preliminary data.</text>
</comment>
<dbReference type="EMBL" id="JBDPGJ010000003">
    <property type="protein sequence ID" value="MEX0406845.1"/>
    <property type="molecule type" value="Genomic_DNA"/>
</dbReference>
<dbReference type="Gene3D" id="3.40.50.1820">
    <property type="entry name" value="alpha/beta hydrolase"/>
    <property type="match status" value="1"/>
</dbReference>
<dbReference type="SUPFAM" id="SSF53474">
    <property type="entry name" value="alpha/beta-Hydrolases"/>
    <property type="match status" value="1"/>
</dbReference>
<accession>A0ABV3SJ89</accession>
<sequence length="260" mass="27793">MHASSLSFTEAGAAGGLVLLLIHPMGADSHFWDACSVFLQQRHRCIAVDLRGAGGSPASGRPISVDAHARDLAALVAVRGAGKVVPVGCAVGAMVATAFAGLHPELCDALVLSNPGYRTLTSARVMLSERADRVRREGMRAVMPGAVDNAFVGFEDEARLKDYARRFAAQDPVGYALQIEGMLDADISSHLQAIHCPVLILAGGRDGLLPPEHAHDIHRHLATAEFVEITDAAHFIPYQRPEQFSGTVIEFLDRVTKDTD</sequence>
<proteinExistence type="predicted"/>
<dbReference type="GO" id="GO:0016787">
    <property type="term" value="F:hydrolase activity"/>
    <property type="evidence" value="ECO:0007669"/>
    <property type="project" value="UniProtKB-KW"/>
</dbReference>
<feature type="domain" description="AB hydrolase-1" evidence="1">
    <location>
        <begin position="18"/>
        <end position="240"/>
    </location>
</feature>
<dbReference type="PANTHER" id="PTHR43798:SF33">
    <property type="entry name" value="HYDROLASE, PUTATIVE (AFU_ORTHOLOGUE AFUA_2G14860)-RELATED"/>
    <property type="match status" value="1"/>
</dbReference>
<evidence type="ECO:0000259" key="1">
    <source>
        <dbReference type="Pfam" id="PF00561"/>
    </source>
</evidence>
<dbReference type="InterPro" id="IPR000073">
    <property type="entry name" value="AB_hydrolase_1"/>
</dbReference>
<organism evidence="2 3">
    <name type="scientific">Aquibium pacificus</name>
    <dbReference type="NCBI Taxonomy" id="3153579"/>
    <lineage>
        <taxon>Bacteria</taxon>
        <taxon>Pseudomonadati</taxon>
        <taxon>Pseudomonadota</taxon>
        <taxon>Alphaproteobacteria</taxon>
        <taxon>Hyphomicrobiales</taxon>
        <taxon>Phyllobacteriaceae</taxon>
        <taxon>Aquibium</taxon>
    </lineage>
</organism>
<dbReference type="RefSeq" id="WP_367954725.1">
    <property type="nucleotide sequence ID" value="NZ_JBDPGJ010000003.1"/>
</dbReference>
<gene>
    <name evidence="2" type="ORF">ABGN05_14355</name>
</gene>
<dbReference type="InterPro" id="IPR050266">
    <property type="entry name" value="AB_hydrolase_sf"/>
</dbReference>
<reference evidence="2 3" key="1">
    <citation type="submission" date="2024-05" db="EMBL/GenBank/DDBJ databases">
        <authorList>
            <person name="Jiang F."/>
        </authorList>
    </citation>
    <scope>NUCLEOTIDE SEQUENCE [LARGE SCALE GENOMIC DNA]</scope>
    <source>
        <strain evidence="2 3">LZ166</strain>
    </source>
</reference>
<dbReference type="Pfam" id="PF00561">
    <property type="entry name" value="Abhydrolase_1"/>
    <property type="match status" value="1"/>
</dbReference>
<evidence type="ECO:0000313" key="2">
    <source>
        <dbReference type="EMBL" id="MEX0406845.1"/>
    </source>
</evidence>
<protein>
    <submittedName>
        <fullName evidence="2">Alpha/beta fold hydrolase</fullName>
    </submittedName>
</protein>
<keyword evidence="2" id="KW-0378">Hydrolase</keyword>
<dbReference type="InterPro" id="IPR029058">
    <property type="entry name" value="AB_hydrolase_fold"/>
</dbReference>